<name>A0A9D4M4L3_DREPO</name>
<keyword evidence="3" id="KW-1185">Reference proteome</keyword>
<gene>
    <name evidence="2" type="ORF">DPMN_031413</name>
</gene>
<evidence type="ECO:0000313" key="3">
    <source>
        <dbReference type="Proteomes" id="UP000828390"/>
    </source>
</evidence>
<dbReference type="EMBL" id="JAIWYP010000002">
    <property type="protein sequence ID" value="KAH3868271.1"/>
    <property type="molecule type" value="Genomic_DNA"/>
</dbReference>
<organism evidence="2 3">
    <name type="scientific">Dreissena polymorpha</name>
    <name type="common">Zebra mussel</name>
    <name type="synonym">Mytilus polymorpha</name>
    <dbReference type="NCBI Taxonomy" id="45954"/>
    <lineage>
        <taxon>Eukaryota</taxon>
        <taxon>Metazoa</taxon>
        <taxon>Spiralia</taxon>
        <taxon>Lophotrochozoa</taxon>
        <taxon>Mollusca</taxon>
        <taxon>Bivalvia</taxon>
        <taxon>Autobranchia</taxon>
        <taxon>Heteroconchia</taxon>
        <taxon>Euheterodonta</taxon>
        <taxon>Imparidentia</taxon>
        <taxon>Neoheterodontei</taxon>
        <taxon>Myida</taxon>
        <taxon>Dreissenoidea</taxon>
        <taxon>Dreissenidae</taxon>
        <taxon>Dreissena</taxon>
    </lineage>
</organism>
<keyword evidence="1" id="KW-0472">Membrane</keyword>
<keyword evidence="1" id="KW-1133">Transmembrane helix</keyword>
<evidence type="ECO:0000313" key="2">
    <source>
        <dbReference type="EMBL" id="KAH3868271.1"/>
    </source>
</evidence>
<reference evidence="2" key="2">
    <citation type="submission" date="2020-11" db="EMBL/GenBank/DDBJ databases">
        <authorList>
            <person name="McCartney M.A."/>
            <person name="Auch B."/>
            <person name="Kono T."/>
            <person name="Mallez S."/>
            <person name="Becker A."/>
            <person name="Gohl D.M."/>
            <person name="Silverstein K.A.T."/>
            <person name="Koren S."/>
            <person name="Bechman K.B."/>
            <person name="Herman A."/>
            <person name="Abrahante J.E."/>
            <person name="Garbe J."/>
        </authorList>
    </citation>
    <scope>NUCLEOTIDE SEQUENCE</scope>
    <source>
        <strain evidence="2">Duluth1</strain>
        <tissue evidence="2">Whole animal</tissue>
    </source>
</reference>
<evidence type="ECO:0000256" key="1">
    <source>
        <dbReference type="SAM" id="Phobius"/>
    </source>
</evidence>
<accession>A0A9D4M4L3</accession>
<feature type="transmembrane region" description="Helical" evidence="1">
    <location>
        <begin position="6"/>
        <end position="27"/>
    </location>
</feature>
<protein>
    <submittedName>
        <fullName evidence="2">Uncharacterized protein</fullName>
    </submittedName>
</protein>
<dbReference type="Proteomes" id="UP000828390">
    <property type="component" value="Unassembled WGS sequence"/>
</dbReference>
<proteinExistence type="predicted"/>
<reference evidence="2" key="1">
    <citation type="journal article" date="2019" name="bioRxiv">
        <title>The Genome of the Zebra Mussel, Dreissena polymorpha: A Resource for Invasive Species Research.</title>
        <authorList>
            <person name="McCartney M.A."/>
            <person name="Auch B."/>
            <person name="Kono T."/>
            <person name="Mallez S."/>
            <person name="Zhang Y."/>
            <person name="Obille A."/>
            <person name="Becker A."/>
            <person name="Abrahante J.E."/>
            <person name="Garbe J."/>
            <person name="Badalamenti J.P."/>
            <person name="Herman A."/>
            <person name="Mangelson H."/>
            <person name="Liachko I."/>
            <person name="Sullivan S."/>
            <person name="Sone E.D."/>
            <person name="Koren S."/>
            <person name="Silverstein K.A.T."/>
            <person name="Beckman K.B."/>
            <person name="Gohl D.M."/>
        </authorList>
    </citation>
    <scope>NUCLEOTIDE SEQUENCE</scope>
    <source>
        <strain evidence="2">Duluth1</strain>
        <tissue evidence="2">Whole animal</tissue>
    </source>
</reference>
<dbReference type="AlphaFoldDB" id="A0A9D4M4L3"/>
<keyword evidence="1" id="KW-0812">Transmembrane</keyword>
<comment type="caution">
    <text evidence="2">The sequence shown here is derived from an EMBL/GenBank/DDBJ whole genome shotgun (WGS) entry which is preliminary data.</text>
</comment>
<sequence>MYGNTHSVIALVLLVAAQTISTGYLLFRSQFLVMLKEDKVECYLSMNVVPIRSSYILYQLTAGK</sequence>